<organism evidence="1 2">
    <name type="scientific">Variovorax paradoxus</name>
    <dbReference type="NCBI Taxonomy" id="34073"/>
    <lineage>
        <taxon>Bacteria</taxon>
        <taxon>Pseudomonadati</taxon>
        <taxon>Pseudomonadota</taxon>
        <taxon>Betaproteobacteria</taxon>
        <taxon>Burkholderiales</taxon>
        <taxon>Comamonadaceae</taxon>
        <taxon>Variovorax</taxon>
    </lineage>
</organism>
<gene>
    <name evidence="1" type="ORF">DI563_31675</name>
</gene>
<evidence type="ECO:0000313" key="1">
    <source>
        <dbReference type="EMBL" id="PZQ57297.1"/>
    </source>
</evidence>
<sequence>MVKITHASYVDADGGRRRAAEFGAIENGAVIWRAEFDELKARMRVGVRYFVQDDGEIIPVYLRPKEAMADPQLHTPIDSAAHALLDHLPHLPRH</sequence>
<protein>
    <submittedName>
        <fullName evidence="1">Uncharacterized protein</fullName>
    </submittedName>
</protein>
<proteinExistence type="predicted"/>
<dbReference type="AlphaFoldDB" id="A0A2W5QHS9"/>
<dbReference type="Proteomes" id="UP000249135">
    <property type="component" value="Unassembled WGS sequence"/>
</dbReference>
<dbReference type="EMBL" id="QFPP01000841">
    <property type="protein sequence ID" value="PZQ57297.1"/>
    <property type="molecule type" value="Genomic_DNA"/>
</dbReference>
<name>A0A2W5QHS9_VARPD</name>
<evidence type="ECO:0000313" key="2">
    <source>
        <dbReference type="Proteomes" id="UP000249135"/>
    </source>
</evidence>
<reference evidence="1 2" key="1">
    <citation type="submission" date="2017-08" db="EMBL/GenBank/DDBJ databases">
        <title>Infants hospitalized years apart are colonized by the same room-sourced microbial strains.</title>
        <authorList>
            <person name="Brooks B."/>
            <person name="Olm M.R."/>
            <person name="Firek B.A."/>
            <person name="Baker R."/>
            <person name="Thomas B.C."/>
            <person name="Morowitz M.J."/>
            <person name="Banfield J.F."/>
        </authorList>
    </citation>
    <scope>NUCLEOTIDE SEQUENCE [LARGE SCALE GENOMIC DNA]</scope>
    <source>
        <strain evidence="1">S2_005_003_R2_41</strain>
    </source>
</reference>
<comment type="caution">
    <text evidence="1">The sequence shown here is derived from an EMBL/GenBank/DDBJ whole genome shotgun (WGS) entry which is preliminary data.</text>
</comment>
<accession>A0A2W5QHS9</accession>